<dbReference type="InterPro" id="IPR036249">
    <property type="entry name" value="Thioredoxin-like_sf"/>
</dbReference>
<evidence type="ECO:0000313" key="2">
    <source>
        <dbReference type="EMBL" id="NCD72497.1"/>
    </source>
</evidence>
<dbReference type="Pfam" id="PF06764">
    <property type="entry name" value="DUF1223"/>
    <property type="match status" value="1"/>
</dbReference>
<evidence type="ECO:0000256" key="1">
    <source>
        <dbReference type="SAM" id="SignalP"/>
    </source>
</evidence>
<feature type="signal peptide" evidence="1">
    <location>
        <begin position="1"/>
        <end position="23"/>
    </location>
</feature>
<reference evidence="2" key="2">
    <citation type="submission" date="2020-10" db="EMBL/GenBank/DDBJ databases">
        <title>Mucilaginibacter sp. nov., isolated from soil.</title>
        <authorList>
            <person name="Jeon C.O."/>
        </authorList>
    </citation>
    <scope>NUCLEOTIDE SEQUENCE</scope>
    <source>
        <strain evidence="2">R11</strain>
    </source>
</reference>
<proteinExistence type="predicted"/>
<keyword evidence="3" id="KW-1185">Reference proteome</keyword>
<comment type="caution">
    <text evidence="2">The sequence shown here is derived from an EMBL/GenBank/DDBJ whole genome shotgun (WGS) entry which is preliminary data.</text>
</comment>
<dbReference type="EMBL" id="WWEO01000045">
    <property type="protein sequence ID" value="NCD72497.1"/>
    <property type="molecule type" value="Genomic_DNA"/>
</dbReference>
<dbReference type="AlphaFoldDB" id="A0A965ZMW2"/>
<protein>
    <submittedName>
        <fullName evidence="2">DUF1223 domain-containing protein</fullName>
    </submittedName>
</protein>
<gene>
    <name evidence="2" type="ORF">GSY63_24235</name>
</gene>
<reference evidence="2" key="1">
    <citation type="submission" date="2020-01" db="EMBL/GenBank/DDBJ databases">
        <authorList>
            <person name="Seo Y.L."/>
        </authorList>
    </citation>
    <scope>NUCLEOTIDE SEQUENCE</scope>
    <source>
        <strain evidence="2">R11</strain>
    </source>
</reference>
<dbReference type="InterPro" id="IPR010634">
    <property type="entry name" value="DUF1223"/>
</dbReference>
<evidence type="ECO:0000313" key="3">
    <source>
        <dbReference type="Proteomes" id="UP000638732"/>
    </source>
</evidence>
<sequence>MKMIKLLASCAAAVVLLTSAVYVKHQQFNKSKPVNFDSGKGFAVLELFTSEGCSSCPPADELLEHIQNEVGNQPVYILAYHVDYWNRLGWKDVFSNPDFSKRQYWYNSKFTSQVYTPQLILNGSAEFVGSDETKIRSNLTSALNGKAATSLTLQARRRNGAINIQYQLQGKPVLGQLVVALVQKHAVSQVKAGENEGRRLTHIQIVRNLRKFPITTQGYGNEIIDLPAGFNSREWEVIGFIQSQETGEILSAARAEYSE</sequence>
<dbReference type="PANTHER" id="PTHR36057">
    <property type="match status" value="1"/>
</dbReference>
<dbReference type="Proteomes" id="UP000638732">
    <property type="component" value="Unassembled WGS sequence"/>
</dbReference>
<dbReference type="RefSeq" id="WP_166588438.1">
    <property type="nucleotide sequence ID" value="NZ_WWEO01000045.1"/>
</dbReference>
<dbReference type="PANTHER" id="PTHR36057:SF1">
    <property type="entry name" value="LIPOPROTEIN LIPID ATTACHMENT SITE-LIKE PROTEIN, PUTATIVE (DUF1223)-RELATED"/>
    <property type="match status" value="1"/>
</dbReference>
<feature type="chain" id="PRO_5037444418" evidence="1">
    <location>
        <begin position="24"/>
        <end position="259"/>
    </location>
</feature>
<dbReference type="SUPFAM" id="SSF52833">
    <property type="entry name" value="Thioredoxin-like"/>
    <property type="match status" value="1"/>
</dbReference>
<organism evidence="2 3">
    <name type="scientific">Mucilaginibacter agri</name>
    <dbReference type="NCBI Taxonomy" id="2695265"/>
    <lineage>
        <taxon>Bacteria</taxon>
        <taxon>Pseudomonadati</taxon>
        <taxon>Bacteroidota</taxon>
        <taxon>Sphingobacteriia</taxon>
        <taxon>Sphingobacteriales</taxon>
        <taxon>Sphingobacteriaceae</taxon>
        <taxon>Mucilaginibacter</taxon>
    </lineage>
</organism>
<keyword evidence="1" id="KW-0732">Signal</keyword>
<name>A0A965ZMW2_9SPHI</name>
<accession>A0A965ZMW2</accession>